<sequence>MPRVQRERPARAVANNAAPRHRATPSRLVKLYKHLAVDQRKAIEDVKFGGLLKIACSQIPSDFANWIMVQCFDHETSQLILPGRGRISLTAGAVAEKFGLPNRGDPVKYELDVDAINFIHEKYGIVRGTAPKIETIVQRVKANKEADEDFLRSWLMLAVSTFLCQSTGLGISPRCYPSIIDLSSVKKLNWAQFVVDQLKDATSKFDKKNSLKPSANTTVQNSLFTVDDVHQFVSSKALRGMADQNKRKLCDAVGKVLSGVTELLSTFVQKVGSMEFSTQDAAGPSQRRSKRNRTTPPFPNHDIPDDEELDSDYEEELEDEEEEEDNGEEEPGEEEEDFGEEEETYNSDDDAQVPPDEDDSEMEDVHDAGDGLPSQGGPMSGNEERERRSKMVFDDRSGLHPIAEGNEEVDKDEQGTLPGRVHEQAPASNIHQEEADDEDDVPLIIRLRKIKETANQGSKEQQPEFDLDVVLLEVVPPQPAKICTLEDRNGRLRLLDKSSCWLSCCWSSRTSCCTGPAGLQGPAAVLGLVLLVLVGLQLFLTEGQWGCSICLLQHHFVDYF</sequence>
<dbReference type="AlphaFoldDB" id="A0A4U6T2Q4"/>
<dbReference type="EMBL" id="CM016560">
    <property type="protein sequence ID" value="TKV94974.1"/>
    <property type="molecule type" value="Genomic_DNA"/>
</dbReference>
<evidence type="ECO:0000313" key="3">
    <source>
        <dbReference type="Proteomes" id="UP000298652"/>
    </source>
</evidence>
<feature type="compositionally biased region" description="Basic and acidic residues" evidence="1">
    <location>
        <begin position="382"/>
        <end position="398"/>
    </location>
</feature>
<evidence type="ECO:0000256" key="1">
    <source>
        <dbReference type="SAM" id="MobiDB-lite"/>
    </source>
</evidence>
<evidence type="ECO:0008006" key="4">
    <source>
        <dbReference type="Google" id="ProtNLM"/>
    </source>
</evidence>
<evidence type="ECO:0000313" key="2">
    <source>
        <dbReference type="EMBL" id="TKV94974.1"/>
    </source>
</evidence>
<accession>A0A4U6T2Q4</accession>
<dbReference type="PANTHER" id="PTHR34835:SF34">
    <property type="entry name" value="OS08G0555500 PROTEIN"/>
    <property type="match status" value="1"/>
</dbReference>
<organism evidence="2 3">
    <name type="scientific">Setaria viridis</name>
    <name type="common">Green bristlegrass</name>
    <name type="synonym">Setaria italica subsp. viridis</name>
    <dbReference type="NCBI Taxonomy" id="4556"/>
    <lineage>
        <taxon>Eukaryota</taxon>
        <taxon>Viridiplantae</taxon>
        <taxon>Streptophyta</taxon>
        <taxon>Embryophyta</taxon>
        <taxon>Tracheophyta</taxon>
        <taxon>Spermatophyta</taxon>
        <taxon>Magnoliopsida</taxon>
        <taxon>Liliopsida</taxon>
        <taxon>Poales</taxon>
        <taxon>Poaceae</taxon>
        <taxon>PACMAD clade</taxon>
        <taxon>Panicoideae</taxon>
        <taxon>Panicodae</taxon>
        <taxon>Paniceae</taxon>
        <taxon>Cenchrinae</taxon>
        <taxon>Setaria</taxon>
    </lineage>
</organism>
<dbReference type="Gramene" id="TKV94974">
    <property type="protein sequence ID" value="TKV94974"/>
    <property type="gene ID" value="SEVIR_9G331300v2"/>
</dbReference>
<keyword evidence="3" id="KW-1185">Reference proteome</keyword>
<gene>
    <name evidence="2" type="ORF">SEVIR_9G331300v2</name>
</gene>
<name>A0A4U6T2Q4_SETVI</name>
<proteinExistence type="predicted"/>
<feature type="region of interest" description="Disordered" evidence="1">
    <location>
        <begin position="1"/>
        <end position="21"/>
    </location>
</feature>
<feature type="compositionally biased region" description="Acidic residues" evidence="1">
    <location>
        <begin position="304"/>
        <end position="362"/>
    </location>
</feature>
<dbReference type="OMA" id="DFANWIM"/>
<protein>
    <recommendedName>
        <fullName evidence="4">Aminotransferase-like plant mobile domain-containing protein</fullName>
    </recommendedName>
</protein>
<feature type="compositionally biased region" description="Basic and acidic residues" evidence="1">
    <location>
        <begin position="1"/>
        <end position="10"/>
    </location>
</feature>
<reference evidence="2" key="1">
    <citation type="submission" date="2019-03" db="EMBL/GenBank/DDBJ databases">
        <title>WGS assembly of Setaria viridis.</title>
        <authorList>
            <person name="Huang P."/>
            <person name="Jenkins J."/>
            <person name="Grimwood J."/>
            <person name="Barry K."/>
            <person name="Healey A."/>
            <person name="Mamidi S."/>
            <person name="Sreedasyam A."/>
            <person name="Shu S."/>
            <person name="Feldman M."/>
            <person name="Wu J."/>
            <person name="Yu Y."/>
            <person name="Chen C."/>
            <person name="Johnson J."/>
            <person name="Rokhsar D."/>
            <person name="Baxter I."/>
            <person name="Schmutz J."/>
            <person name="Brutnell T."/>
            <person name="Kellogg E."/>
        </authorList>
    </citation>
    <scope>NUCLEOTIDE SEQUENCE [LARGE SCALE GENOMIC DNA]</scope>
</reference>
<dbReference type="Proteomes" id="UP000298652">
    <property type="component" value="Chromosome 9"/>
</dbReference>
<dbReference type="PANTHER" id="PTHR34835">
    <property type="entry name" value="OS07G0283600 PROTEIN-RELATED"/>
    <property type="match status" value="1"/>
</dbReference>
<feature type="region of interest" description="Disordered" evidence="1">
    <location>
        <begin position="276"/>
        <end position="419"/>
    </location>
</feature>